<dbReference type="EMBL" id="VSSQ01011515">
    <property type="protein sequence ID" value="MPM47031.1"/>
    <property type="molecule type" value="Genomic_DNA"/>
</dbReference>
<dbReference type="InterPro" id="IPR004017">
    <property type="entry name" value="Cys_rich_dom"/>
</dbReference>
<dbReference type="PANTHER" id="PTHR32479">
    <property type="entry name" value="GLYCOLATE OXIDASE IRON-SULFUR SUBUNIT"/>
    <property type="match status" value="1"/>
</dbReference>
<evidence type="ECO:0000256" key="3">
    <source>
        <dbReference type="ARBA" id="ARBA00022737"/>
    </source>
</evidence>
<evidence type="ECO:0000313" key="7">
    <source>
        <dbReference type="EMBL" id="MPM47031.1"/>
    </source>
</evidence>
<keyword evidence="5" id="KW-0411">Iron-sulfur</keyword>
<accession>A0A645A447</accession>
<evidence type="ECO:0000259" key="6">
    <source>
        <dbReference type="Pfam" id="PF02754"/>
    </source>
</evidence>
<dbReference type="GO" id="GO:0016491">
    <property type="term" value="F:oxidoreductase activity"/>
    <property type="evidence" value="ECO:0007669"/>
    <property type="project" value="UniProtKB-ARBA"/>
</dbReference>
<feature type="domain" description="Cysteine-rich" evidence="6">
    <location>
        <begin position="52"/>
        <end position="139"/>
    </location>
</feature>
<protein>
    <recommendedName>
        <fullName evidence="6">Cysteine-rich domain-containing protein</fullName>
    </recommendedName>
</protein>
<dbReference type="Pfam" id="PF02754">
    <property type="entry name" value="CCG"/>
    <property type="match status" value="1"/>
</dbReference>
<organism evidence="7">
    <name type="scientific">bioreactor metagenome</name>
    <dbReference type="NCBI Taxonomy" id="1076179"/>
    <lineage>
        <taxon>unclassified sequences</taxon>
        <taxon>metagenomes</taxon>
        <taxon>ecological metagenomes</taxon>
    </lineage>
</organism>
<evidence type="ECO:0000256" key="1">
    <source>
        <dbReference type="ARBA" id="ARBA00022485"/>
    </source>
</evidence>
<evidence type="ECO:0000256" key="2">
    <source>
        <dbReference type="ARBA" id="ARBA00022723"/>
    </source>
</evidence>
<reference evidence="7" key="1">
    <citation type="submission" date="2019-08" db="EMBL/GenBank/DDBJ databases">
        <authorList>
            <person name="Kucharzyk K."/>
            <person name="Murdoch R.W."/>
            <person name="Higgins S."/>
            <person name="Loffler F."/>
        </authorList>
    </citation>
    <scope>NUCLEOTIDE SEQUENCE</scope>
</reference>
<keyword evidence="1" id="KW-0004">4Fe-4S</keyword>
<dbReference type="GO" id="GO:0051539">
    <property type="term" value="F:4 iron, 4 sulfur cluster binding"/>
    <property type="evidence" value="ECO:0007669"/>
    <property type="project" value="UniProtKB-KW"/>
</dbReference>
<dbReference type="GO" id="GO:0046872">
    <property type="term" value="F:metal ion binding"/>
    <property type="evidence" value="ECO:0007669"/>
    <property type="project" value="UniProtKB-KW"/>
</dbReference>
<dbReference type="AlphaFoldDB" id="A0A645A447"/>
<name>A0A645A447_9ZZZZ</name>
<evidence type="ECO:0000256" key="4">
    <source>
        <dbReference type="ARBA" id="ARBA00023004"/>
    </source>
</evidence>
<evidence type="ECO:0000256" key="5">
    <source>
        <dbReference type="ARBA" id="ARBA00023014"/>
    </source>
</evidence>
<sequence>MNVAAAVPPLATAATDIGRAVLGHDNLQRWTSDLPRGGSRRAPRHPAGPVAVWFPACIHNLFGAAEGGPGVGPALDALLARTGTTVDIPEGINGLCCGTPWSSKGFTRGHATMREKALPILWEATGHGRLPVVVDGASCTEGVLKFQHTDPDPRYGELTIIDAVEFVADRLLDDLVVTHPYDTVVLHNTCSMTHLGLNAAARAIAEKIASSVIVPVATGCCAFAGDRGMLHPELTASATKGEATEVAARTGRDTGRTAYASANRTCEVGMTRATGQTYHHILELLDLATRP</sequence>
<proteinExistence type="predicted"/>
<keyword evidence="2" id="KW-0479">Metal-binding</keyword>
<comment type="caution">
    <text evidence="7">The sequence shown here is derived from an EMBL/GenBank/DDBJ whole genome shotgun (WGS) entry which is preliminary data.</text>
</comment>
<dbReference type="PANTHER" id="PTHR32479:SF19">
    <property type="entry name" value="ANAEROBIC GLYCEROL-3-PHOSPHATE DEHYDROGENASE SUBUNIT C"/>
    <property type="match status" value="1"/>
</dbReference>
<keyword evidence="3" id="KW-0677">Repeat</keyword>
<gene>
    <name evidence="7" type="ORF">SDC9_93739</name>
</gene>
<keyword evidence="4" id="KW-0408">Iron</keyword>